<evidence type="ECO:0000313" key="7">
    <source>
        <dbReference type="EMBL" id="SHF20540.1"/>
    </source>
</evidence>
<gene>
    <name evidence="7" type="ORF">SAMN05444405_10627</name>
</gene>
<dbReference type="InterPro" id="IPR006977">
    <property type="entry name" value="Yip1_dom"/>
</dbReference>
<feature type="transmembrane region" description="Helical" evidence="5">
    <location>
        <begin position="107"/>
        <end position="127"/>
    </location>
</feature>
<keyword evidence="2 5" id="KW-0812">Transmembrane</keyword>
<evidence type="ECO:0000259" key="6">
    <source>
        <dbReference type="Pfam" id="PF04893"/>
    </source>
</evidence>
<dbReference type="OrthoDB" id="7423401at2"/>
<sequence>MNTIERAKNIILSPKTEWLVIETEEISASKLLTSYLLLLALIPAVCGFIGYGLVGYNVLGAHFGSIDLGFRHAATSYVSMIAGVYLTAFIINKLAPRFSSLENFDKAFQLVVYSYTPMFVAGVFYLFPSMSTIAGIFGLYGLYILYIGLTPMMKTPEEKVTSYFLTSIIFLVVISLLLSIVLGAFYF</sequence>
<proteinExistence type="predicted"/>
<dbReference type="Pfam" id="PF04893">
    <property type="entry name" value="Yip1"/>
    <property type="match status" value="1"/>
</dbReference>
<evidence type="ECO:0000256" key="5">
    <source>
        <dbReference type="SAM" id="Phobius"/>
    </source>
</evidence>
<protein>
    <submittedName>
        <fullName evidence="7">Yip1 domain-containing protein</fullName>
    </submittedName>
</protein>
<feature type="transmembrane region" description="Helical" evidence="5">
    <location>
        <begin position="74"/>
        <end position="95"/>
    </location>
</feature>
<keyword evidence="3 5" id="KW-1133">Transmembrane helix</keyword>
<dbReference type="GO" id="GO:0016020">
    <property type="term" value="C:membrane"/>
    <property type="evidence" value="ECO:0007669"/>
    <property type="project" value="UniProtKB-SubCell"/>
</dbReference>
<accession>A0A1M4ZR40</accession>
<name>A0A1M4ZR40_9BACE</name>
<feature type="transmembrane region" description="Helical" evidence="5">
    <location>
        <begin position="163"/>
        <end position="186"/>
    </location>
</feature>
<feature type="transmembrane region" description="Helical" evidence="5">
    <location>
        <begin position="35"/>
        <end position="54"/>
    </location>
</feature>
<evidence type="ECO:0000256" key="1">
    <source>
        <dbReference type="ARBA" id="ARBA00004141"/>
    </source>
</evidence>
<dbReference type="STRING" id="1297750.SAMN05444405_10627"/>
<dbReference type="RefSeq" id="WP_073400581.1">
    <property type="nucleotide sequence ID" value="NZ_FQTV01000006.1"/>
</dbReference>
<evidence type="ECO:0000313" key="8">
    <source>
        <dbReference type="Proteomes" id="UP000184509"/>
    </source>
</evidence>
<dbReference type="AlphaFoldDB" id="A0A1M4ZR40"/>
<evidence type="ECO:0000256" key="2">
    <source>
        <dbReference type="ARBA" id="ARBA00022692"/>
    </source>
</evidence>
<evidence type="ECO:0000256" key="4">
    <source>
        <dbReference type="ARBA" id="ARBA00023136"/>
    </source>
</evidence>
<feature type="domain" description="Yip1" evidence="6">
    <location>
        <begin position="9"/>
        <end position="177"/>
    </location>
</feature>
<reference evidence="7 8" key="1">
    <citation type="submission" date="2016-11" db="EMBL/GenBank/DDBJ databases">
        <authorList>
            <person name="Jaros S."/>
            <person name="Januszkiewicz K."/>
            <person name="Wedrychowicz H."/>
        </authorList>
    </citation>
    <scope>NUCLEOTIDE SEQUENCE [LARGE SCALE GENOMIC DNA]</scope>
    <source>
        <strain evidence="7 8">DSM 26991</strain>
    </source>
</reference>
<organism evidence="7 8">
    <name type="scientific">Bacteroides luti</name>
    <dbReference type="NCBI Taxonomy" id="1297750"/>
    <lineage>
        <taxon>Bacteria</taxon>
        <taxon>Pseudomonadati</taxon>
        <taxon>Bacteroidota</taxon>
        <taxon>Bacteroidia</taxon>
        <taxon>Bacteroidales</taxon>
        <taxon>Bacteroidaceae</taxon>
        <taxon>Bacteroides</taxon>
    </lineage>
</organism>
<keyword evidence="8" id="KW-1185">Reference proteome</keyword>
<evidence type="ECO:0000256" key="3">
    <source>
        <dbReference type="ARBA" id="ARBA00022989"/>
    </source>
</evidence>
<keyword evidence="4 5" id="KW-0472">Membrane</keyword>
<dbReference type="Proteomes" id="UP000184509">
    <property type="component" value="Unassembled WGS sequence"/>
</dbReference>
<comment type="subcellular location">
    <subcellularLocation>
        <location evidence="1">Membrane</location>
        <topology evidence="1">Multi-pass membrane protein</topology>
    </subcellularLocation>
</comment>
<feature type="transmembrane region" description="Helical" evidence="5">
    <location>
        <begin position="133"/>
        <end position="151"/>
    </location>
</feature>
<dbReference type="EMBL" id="FQTV01000006">
    <property type="protein sequence ID" value="SHF20540.1"/>
    <property type="molecule type" value="Genomic_DNA"/>
</dbReference>